<dbReference type="InterPro" id="IPR001921">
    <property type="entry name" value="Ribosomal_eL8_euk"/>
</dbReference>
<evidence type="ECO:0000313" key="2">
    <source>
        <dbReference type="EMBL" id="THD24256.1"/>
    </source>
</evidence>
<dbReference type="InterPro" id="IPR029064">
    <property type="entry name" value="Ribosomal_eL30-like_sf"/>
</dbReference>
<reference evidence="2" key="1">
    <citation type="submission" date="2019-03" db="EMBL/GenBank/DDBJ databases">
        <title>Improved annotation for the trematode Fasciola hepatica.</title>
        <authorList>
            <person name="Choi Y.-J."/>
            <person name="Martin J."/>
            <person name="Mitreva M."/>
        </authorList>
    </citation>
    <scope>NUCLEOTIDE SEQUENCE [LARGE SCALE GENOMIC DNA]</scope>
</reference>
<comment type="function">
    <text evidence="1">Component of the ribosome.</text>
</comment>
<dbReference type="EMBL" id="JXXN02001698">
    <property type="protein sequence ID" value="THD24256.1"/>
    <property type="molecule type" value="Genomic_DNA"/>
</dbReference>
<gene>
    <name evidence="2" type="ORF">D915_004863</name>
</gene>
<organism evidence="2 3">
    <name type="scientific">Fasciola hepatica</name>
    <name type="common">Liver fluke</name>
    <dbReference type="NCBI Taxonomy" id="6192"/>
    <lineage>
        <taxon>Eukaryota</taxon>
        <taxon>Metazoa</taxon>
        <taxon>Spiralia</taxon>
        <taxon>Lophotrochozoa</taxon>
        <taxon>Platyhelminthes</taxon>
        <taxon>Trematoda</taxon>
        <taxon>Digenea</taxon>
        <taxon>Plagiorchiida</taxon>
        <taxon>Echinostomata</taxon>
        <taxon>Echinostomatoidea</taxon>
        <taxon>Fasciolidae</taxon>
        <taxon>Fasciola</taxon>
    </lineage>
</organism>
<dbReference type="PRINTS" id="PR00882">
    <property type="entry name" value="RIBOSOMALL7A"/>
</dbReference>
<proteinExistence type="inferred from homology"/>
<name>A0A4E0RAM7_FASHE</name>
<dbReference type="Proteomes" id="UP000230066">
    <property type="component" value="Unassembled WGS sequence"/>
</dbReference>
<dbReference type="GO" id="GO:0022625">
    <property type="term" value="C:cytosolic large ribosomal subunit"/>
    <property type="evidence" value="ECO:0007669"/>
    <property type="project" value="UniProtKB-UniRule"/>
</dbReference>
<sequence length="235" mass="27063">MPNKPKKVIKAKKIKEIVASEPVVPSLKKGKASKVAALPEIAKKTAAKKKIVKNPLIQRRPRNFGIGQDIQPKRDLYRFVKWPKYVELQRKRAILKRRLKVPPPIHQFSQTLDRATCKTAFLFHLLQQCRYSILQKSTSPSARERRKCCWFTVPSCEPMENQTSQWLGNRHCVLESVKEDKSRISKVVETVKNNYSARYEEIRKHWGGGILGAKSQARITKLEKAKAKELQIKLG</sequence>
<protein>
    <recommendedName>
        <fullName evidence="1">60S ribosomal protein L7a</fullName>
    </recommendedName>
</protein>
<evidence type="ECO:0000256" key="1">
    <source>
        <dbReference type="RuleBase" id="RU367042"/>
    </source>
</evidence>
<dbReference type="Gene3D" id="3.30.1330.30">
    <property type="match status" value="2"/>
</dbReference>
<evidence type="ECO:0000313" key="3">
    <source>
        <dbReference type="Proteomes" id="UP000230066"/>
    </source>
</evidence>
<dbReference type="GO" id="GO:0003723">
    <property type="term" value="F:RNA binding"/>
    <property type="evidence" value="ECO:0007669"/>
    <property type="project" value="UniProtKB-UniRule"/>
</dbReference>
<dbReference type="AlphaFoldDB" id="A0A4E0RAM7"/>
<comment type="caution">
    <text evidence="2">The sequence shown here is derived from an EMBL/GenBank/DDBJ whole genome shotgun (WGS) entry which is preliminary data.</text>
</comment>
<keyword evidence="1" id="KW-0687">Ribonucleoprotein</keyword>
<keyword evidence="1 2" id="KW-0689">Ribosomal protein</keyword>
<keyword evidence="3" id="KW-1185">Reference proteome</keyword>
<comment type="similarity">
    <text evidence="1">Belongs to the eukaryotic ribosomal protein eL8 family.</text>
</comment>
<accession>A0A4E0RAM7</accession>